<sequence length="28" mass="3178">MFDPLIGLLVAILLGAYLVFTLVRPERF</sequence>
<dbReference type="NCBIfam" id="TIGR02115">
    <property type="entry name" value="potass_kdpF"/>
    <property type="match status" value="1"/>
</dbReference>
<keyword evidence="1" id="KW-1133">Transmembrane helix</keyword>
<comment type="caution">
    <text evidence="2">The sequence shown here is derived from an EMBL/GenBank/DDBJ whole genome shotgun (WGS) entry which is preliminary data.</text>
</comment>
<dbReference type="Pfam" id="PF09604">
    <property type="entry name" value="Potass_KdpF"/>
    <property type="match status" value="1"/>
</dbReference>
<dbReference type="InterPro" id="IPR011726">
    <property type="entry name" value="KdpF"/>
</dbReference>
<dbReference type="GO" id="GO:0008556">
    <property type="term" value="F:P-type potassium transmembrane transporter activity"/>
    <property type="evidence" value="ECO:0007669"/>
    <property type="project" value="InterPro"/>
</dbReference>
<accession>A0A2S9Q4B4</accession>
<dbReference type="GO" id="GO:0005886">
    <property type="term" value="C:plasma membrane"/>
    <property type="evidence" value="ECO:0007669"/>
    <property type="project" value="InterPro"/>
</dbReference>
<dbReference type="Proteomes" id="UP000237682">
    <property type="component" value="Unassembled WGS sequence"/>
</dbReference>
<evidence type="ECO:0000313" key="3">
    <source>
        <dbReference type="Proteomes" id="UP000237682"/>
    </source>
</evidence>
<organism evidence="2 3">
    <name type="scientific">Labrys okinawensis</name>
    <dbReference type="NCBI Taxonomy" id="346911"/>
    <lineage>
        <taxon>Bacteria</taxon>
        <taxon>Pseudomonadati</taxon>
        <taxon>Pseudomonadota</taxon>
        <taxon>Alphaproteobacteria</taxon>
        <taxon>Hyphomicrobiales</taxon>
        <taxon>Xanthobacteraceae</taxon>
        <taxon>Labrys</taxon>
    </lineage>
</organism>
<feature type="transmembrane region" description="Helical" evidence="1">
    <location>
        <begin position="6"/>
        <end position="23"/>
    </location>
</feature>
<evidence type="ECO:0000256" key="1">
    <source>
        <dbReference type="SAM" id="Phobius"/>
    </source>
</evidence>
<evidence type="ECO:0000313" key="2">
    <source>
        <dbReference type="EMBL" id="PRH84202.1"/>
    </source>
</evidence>
<keyword evidence="1" id="KW-0472">Membrane</keyword>
<proteinExistence type="predicted"/>
<name>A0A2S9Q4B4_9HYPH</name>
<keyword evidence="1" id="KW-0812">Transmembrane</keyword>
<keyword evidence="3" id="KW-1185">Reference proteome</keyword>
<gene>
    <name evidence="2" type="primary">kdpF</name>
    <name evidence="2" type="ORF">C5L14_28370</name>
</gene>
<dbReference type="AlphaFoldDB" id="A0A2S9Q4B4"/>
<reference evidence="2 3" key="1">
    <citation type="submission" date="2018-02" db="EMBL/GenBank/DDBJ databases">
        <title>Whole genome sequencing of endophytic bacterium.</title>
        <authorList>
            <person name="Eedara R."/>
            <person name="Podile A.R."/>
        </authorList>
    </citation>
    <scope>NUCLEOTIDE SEQUENCE [LARGE SCALE GENOMIC DNA]</scope>
    <source>
        <strain evidence="2 3">RP1T</strain>
    </source>
</reference>
<protein>
    <submittedName>
        <fullName evidence="2">K(+)-transporting ATPase subunit F</fullName>
    </submittedName>
</protein>
<dbReference type="EMBL" id="PUEJ01000015">
    <property type="protein sequence ID" value="PRH84202.1"/>
    <property type="molecule type" value="Genomic_DNA"/>
</dbReference>